<sequence length="261" mass="29861">MATFFDLVTRPNESIKSKTTGKFVELSNIPTDLKIPNDWDVKPGDILSWSNYRATETYFVTHESMLLKNPDTSGAGYLTIPLSITSLFPDAVNYFFPALNVIGRSYIASIELAPTDFFFISNFTKEPLPTSIINRNNLSYSFDLNEEVLYVTRLSNSNETQHFPLQATKTSDIIQWILSLDETKTKINVKFNFEDKEMCRKVPRGIITGLPAGWQCEQKDIRMYSENKIQGEWLCEGPEKTNEDARRAIAHFYEGLNIEII</sequence>
<evidence type="ECO:0000313" key="5">
    <source>
        <dbReference type="EMBL" id="CAF3912919.1"/>
    </source>
</evidence>
<dbReference type="OrthoDB" id="9985567at2759"/>
<evidence type="ECO:0000313" key="6">
    <source>
        <dbReference type="EMBL" id="CAF4015070.1"/>
    </source>
</evidence>
<accession>A0A816R9U9</accession>
<dbReference type="Proteomes" id="UP000663856">
    <property type="component" value="Unassembled WGS sequence"/>
</dbReference>
<dbReference type="EMBL" id="CAJOBG010001279">
    <property type="protein sequence ID" value="CAF3912919.1"/>
    <property type="molecule type" value="Genomic_DNA"/>
</dbReference>
<dbReference type="EMBL" id="CAJNOW010017821">
    <property type="protein sequence ID" value="CAF1660564.1"/>
    <property type="molecule type" value="Genomic_DNA"/>
</dbReference>
<dbReference type="Proteomes" id="UP000663855">
    <property type="component" value="Unassembled WGS sequence"/>
</dbReference>
<dbReference type="Proteomes" id="UP000681720">
    <property type="component" value="Unassembled WGS sequence"/>
</dbReference>
<evidence type="ECO:0000313" key="4">
    <source>
        <dbReference type="EMBL" id="CAF3831326.1"/>
    </source>
</evidence>
<gene>
    <name evidence="4" type="ORF">BYL167_LOCUS4718</name>
    <name evidence="1" type="ORF">CJN711_LOCUS37988</name>
    <name evidence="6" type="ORF">GIL414_LOCUS12534</name>
    <name evidence="2" type="ORF">KQP761_LOCUS31935</name>
    <name evidence="5" type="ORF">OVN521_LOCUS10143</name>
    <name evidence="3" type="ORF">WKI299_LOCUS14212</name>
</gene>
<dbReference type="Proteomes" id="UP000663834">
    <property type="component" value="Unassembled WGS sequence"/>
</dbReference>
<organism evidence="3 7">
    <name type="scientific">Rotaria magnacalcarata</name>
    <dbReference type="NCBI Taxonomy" id="392030"/>
    <lineage>
        <taxon>Eukaryota</taxon>
        <taxon>Metazoa</taxon>
        <taxon>Spiralia</taxon>
        <taxon>Gnathifera</taxon>
        <taxon>Rotifera</taxon>
        <taxon>Eurotatoria</taxon>
        <taxon>Bdelloidea</taxon>
        <taxon>Philodinida</taxon>
        <taxon>Philodinidae</taxon>
        <taxon>Rotaria</taxon>
    </lineage>
</organism>
<proteinExistence type="predicted"/>
<dbReference type="Proteomes" id="UP000663866">
    <property type="component" value="Unassembled WGS sequence"/>
</dbReference>
<keyword evidence="8" id="KW-1185">Reference proteome</keyword>
<reference evidence="3" key="1">
    <citation type="submission" date="2021-02" db="EMBL/GenBank/DDBJ databases">
        <authorList>
            <person name="Nowell W R."/>
        </authorList>
    </citation>
    <scope>NUCLEOTIDE SEQUENCE</scope>
</reference>
<evidence type="ECO:0000313" key="8">
    <source>
        <dbReference type="Proteomes" id="UP000663866"/>
    </source>
</evidence>
<dbReference type="EMBL" id="CAJOBJ010004907">
    <property type="protein sequence ID" value="CAF4015070.1"/>
    <property type="molecule type" value="Genomic_DNA"/>
</dbReference>
<dbReference type="Proteomes" id="UP000681967">
    <property type="component" value="Unassembled WGS sequence"/>
</dbReference>
<dbReference type="EMBL" id="CAJNOV010018579">
    <property type="protein sequence ID" value="CAF1621486.1"/>
    <property type="molecule type" value="Genomic_DNA"/>
</dbReference>
<name>A0A816R9U9_9BILA</name>
<dbReference type="EMBL" id="CAJNRF010005481">
    <property type="protein sequence ID" value="CAF2071312.1"/>
    <property type="molecule type" value="Genomic_DNA"/>
</dbReference>
<protein>
    <submittedName>
        <fullName evidence="3">Uncharacterized protein</fullName>
    </submittedName>
</protein>
<dbReference type="EMBL" id="CAJOBH010001022">
    <property type="protein sequence ID" value="CAF3831326.1"/>
    <property type="molecule type" value="Genomic_DNA"/>
</dbReference>
<comment type="caution">
    <text evidence="3">The sequence shown here is derived from an EMBL/GenBank/DDBJ whole genome shotgun (WGS) entry which is preliminary data.</text>
</comment>
<evidence type="ECO:0000313" key="1">
    <source>
        <dbReference type="EMBL" id="CAF1621486.1"/>
    </source>
</evidence>
<evidence type="ECO:0000313" key="7">
    <source>
        <dbReference type="Proteomes" id="UP000663856"/>
    </source>
</evidence>
<dbReference type="AlphaFoldDB" id="A0A816R9U9"/>
<evidence type="ECO:0000313" key="2">
    <source>
        <dbReference type="EMBL" id="CAF1660564.1"/>
    </source>
</evidence>
<evidence type="ECO:0000313" key="3">
    <source>
        <dbReference type="EMBL" id="CAF2071312.1"/>
    </source>
</evidence>